<dbReference type="Gene3D" id="1.10.150.320">
    <property type="entry name" value="Photosystem II 12 kDa extrinsic protein"/>
    <property type="match status" value="1"/>
</dbReference>
<name>A0A3D8VJV8_9GAMM</name>
<accession>A0A3D8VJV8</accession>
<dbReference type="EMBL" id="QTJR01000001">
    <property type="protein sequence ID" value="RDY69431.1"/>
    <property type="molecule type" value="Genomic_DNA"/>
</dbReference>
<protein>
    <submittedName>
        <fullName evidence="1">Helix-hairpin-helix domain-containing protein</fullName>
    </submittedName>
</protein>
<evidence type="ECO:0000313" key="2">
    <source>
        <dbReference type="Proteomes" id="UP000256829"/>
    </source>
</evidence>
<dbReference type="Pfam" id="PF12836">
    <property type="entry name" value="HHH_3"/>
    <property type="match status" value="1"/>
</dbReference>
<gene>
    <name evidence="1" type="ORF">DX912_01310</name>
</gene>
<dbReference type="AlphaFoldDB" id="A0A3D8VJV8"/>
<comment type="caution">
    <text evidence="1">The sequence shown here is derived from an EMBL/GenBank/DDBJ whole genome shotgun (WGS) entry which is preliminary data.</text>
</comment>
<sequence length="527" mass="57378">MAGVLRCTPGSSCRFAPVALPAPEPAMSKSLMWTALFTLATLAAPVAAAELGVLAPVLANGQPQTRPDRAGHAAPVVTRVTSGALYAQIQREASEGFLGTVLALDESAQRIAGAKTTTPTWLYLSAEDGGFARRGFWLEEDGRQRFVDELFVDLVVDADIIDDGGFEEIFTHEMGHVFLRRLMPGLPYGWSRTPHSSMSVTDYPTAFDEGFATHFQSLVRRHSRNPKLEDLTLGLGAKPFVPLWLSNLDRAGRIDGVRRNLFVQQQLVPPGNDADAWSRANESTAFDMARLRNGQQMLSSEGVIATLFHRWFVPGEGSREAIVSRYSPLFRTMAAATARGWTMNPDTPIFLDLVDRYCADVPADCTRIRNLVLDTTYGATADATLPRTTEAMAERGRIGDMAGFVAGLKQARAQMTQLQAAVAQDPKRMRAMLGPDIWLLGHTPVKPPSLPSNEVAVNLNTAEVEQLRTLPGIDAAMAERALRSRRENGAFVDIADFVKRSELDAATSSSLQSAASALQKAGLNERR</sequence>
<dbReference type="SUPFAM" id="SSF47781">
    <property type="entry name" value="RuvA domain 2-like"/>
    <property type="match status" value="1"/>
</dbReference>
<proteinExistence type="predicted"/>
<organism evidence="1 2">
    <name type="scientific">Lysobacter soli</name>
    <dbReference type="NCBI Taxonomy" id="453783"/>
    <lineage>
        <taxon>Bacteria</taxon>
        <taxon>Pseudomonadati</taxon>
        <taxon>Pseudomonadota</taxon>
        <taxon>Gammaproteobacteria</taxon>
        <taxon>Lysobacterales</taxon>
        <taxon>Lysobacteraceae</taxon>
        <taxon>Lysobacter</taxon>
    </lineage>
</organism>
<evidence type="ECO:0000313" key="1">
    <source>
        <dbReference type="EMBL" id="RDY69431.1"/>
    </source>
</evidence>
<dbReference type="InterPro" id="IPR010994">
    <property type="entry name" value="RuvA_2-like"/>
</dbReference>
<reference evidence="1 2" key="1">
    <citation type="submission" date="2018-08" db="EMBL/GenBank/DDBJ databases">
        <title>Lysobacter soli KCTC 22011, whole genome shotgun sequence.</title>
        <authorList>
            <person name="Zhang X."/>
            <person name="Feng G."/>
            <person name="Zhu H."/>
        </authorList>
    </citation>
    <scope>NUCLEOTIDE SEQUENCE [LARGE SCALE GENOMIC DNA]</scope>
    <source>
        <strain evidence="1 2">KCTC 22011</strain>
    </source>
</reference>
<dbReference type="Proteomes" id="UP000256829">
    <property type="component" value="Unassembled WGS sequence"/>
</dbReference>
<keyword evidence="2" id="KW-1185">Reference proteome</keyword>